<evidence type="ECO:0000313" key="3">
    <source>
        <dbReference type="EMBL" id="CAF4682558.1"/>
    </source>
</evidence>
<feature type="non-terminal residue" evidence="3">
    <location>
        <position position="61"/>
    </location>
</feature>
<gene>
    <name evidence="3" type="ORF">OVN521_LOCUS47782</name>
</gene>
<dbReference type="PANTHER" id="PTHR46197">
    <property type="entry name" value="PROTEIN ABHD14B-LIKE"/>
    <property type="match status" value="1"/>
</dbReference>
<proteinExistence type="predicted"/>
<evidence type="ECO:0000256" key="1">
    <source>
        <dbReference type="ARBA" id="ARBA00004496"/>
    </source>
</evidence>
<dbReference type="PANTHER" id="PTHR46197:SF3">
    <property type="entry name" value="AB HYDROLASE-1 DOMAIN-CONTAINING PROTEIN"/>
    <property type="match status" value="1"/>
</dbReference>
<accession>A0A821HHJ6</accession>
<sequence>MRLIRTLRLSNFVIISPSMSGRFAIPYVIQSNTKHQSIIGFVPISPSGTKNFDTKDYQQVQ</sequence>
<name>A0A821HHJ6_9BILA</name>
<protein>
    <recommendedName>
        <fullName evidence="5">Alpha/beta hydrolase</fullName>
    </recommendedName>
</protein>
<dbReference type="GO" id="GO:0005737">
    <property type="term" value="C:cytoplasm"/>
    <property type="evidence" value="ECO:0007669"/>
    <property type="project" value="UniProtKB-SubCell"/>
</dbReference>
<organism evidence="3 4">
    <name type="scientific">Rotaria magnacalcarata</name>
    <dbReference type="NCBI Taxonomy" id="392030"/>
    <lineage>
        <taxon>Eukaryota</taxon>
        <taxon>Metazoa</taxon>
        <taxon>Spiralia</taxon>
        <taxon>Gnathifera</taxon>
        <taxon>Rotifera</taxon>
        <taxon>Eurotatoria</taxon>
        <taxon>Bdelloidea</taxon>
        <taxon>Philodinida</taxon>
        <taxon>Philodinidae</taxon>
        <taxon>Rotaria</taxon>
    </lineage>
</organism>
<comment type="subcellular location">
    <subcellularLocation>
        <location evidence="1">Cytoplasm</location>
    </subcellularLocation>
</comment>
<comment type="caution">
    <text evidence="3">The sequence shown here is derived from an EMBL/GenBank/DDBJ whole genome shotgun (WGS) entry which is preliminary data.</text>
</comment>
<evidence type="ECO:0000313" key="4">
    <source>
        <dbReference type="Proteomes" id="UP000663866"/>
    </source>
</evidence>
<evidence type="ECO:0008006" key="5">
    <source>
        <dbReference type="Google" id="ProtNLM"/>
    </source>
</evidence>
<dbReference type="Proteomes" id="UP000663866">
    <property type="component" value="Unassembled WGS sequence"/>
</dbReference>
<keyword evidence="4" id="KW-1185">Reference proteome</keyword>
<reference evidence="3" key="1">
    <citation type="submission" date="2021-02" db="EMBL/GenBank/DDBJ databases">
        <authorList>
            <person name="Nowell W R."/>
        </authorList>
    </citation>
    <scope>NUCLEOTIDE SEQUENCE</scope>
</reference>
<dbReference type="EMBL" id="CAJOBG010095686">
    <property type="protein sequence ID" value="CAF4682558.1"/>
    <property type="molecule type" value="Genomic_DNA"/>
</dbReference>
<evidence type="ECO:0000256" key="2">
    <source>
        <dbReference type="ARBA" id="ARBA00022490"/>
    </source>
</evidence>
<dbReference type="AlphaFoldDB" id="A0A821HHJ6"/>
<keyword evidence="2" id="KW-0963">Cytoplasm</keyword>